<dbReference type="Pfam" id="PF00557">
    <property type="entry name" value="Peptidase_M24"/>
    <property type="match status" value="1"/>
</dbReference>
<dbReference type="EMBL" id="KB932201">
    <property type="protein sequence ID" value="KCV73372.1"/>
    <property type="molecule type" value="Genomic_DNA"/>
</dbReference>
<dbReference type="InterPro" id="IPR029149">
    <property type="entry name" value="Creatin/AminoP/Spt16_N"/>
</dbReference>
<keyword evidence="6" id="KW-1185">Reference proteome</keyword>
<feature type="region of interest" description="Disordered" evidence="1">
    <location>
        <begin position="24"/>
        <end position="51"/>
    </location>
</feature>
<dbReference type="InterPro" id="IPR050659">
    <property type="entry name" value="Peptidase_M24B"/>
</dbReference>
<dbReference type="eggNOG" id="KOG2414">
    <property type="taxonomic scope" value="Eukaryota"/>
</dbReference>
<keyword evidence="2" id="KW-0812">Transmembrane</keyword>
<dbReference type="AlphaFoldDB" id="A0A058ZIM6"/>
<sequence>MATEYSPLAADVYSHASLEGSANQHAQDTADWRGSTSSASGVAGTAPDHDSKPSKKIYIVVGIFFTVLIAAGVMMCIMLIDTLTDPEARYAHLKNFCSHVGPISKAELSTRRARLAEEMAHADVDVFVAEAGSTLFYLTGAAWEQSERPFLVVLSRLDNSSADPRQHEYLVVSPAFEHDKAVEEVGPGVSLVYYQEDQSPYAVLTKHLGLDAGTGAHVVVDRDARGFVHFGLAGALAPGHTASSDNGGALVRQVRGIKSTAEVAIMRCANLATKAAIRAVLESVKGSTTQADVSARIATALEIAGLSNTWSIALFGPNAAAPHGIAGNAGLRLTKGMMILLDAGGQLHGYQSDITRTVVWPLGATTSADGPEHFARTTLVWETVRDAHIAALAAIRPGALASDVDAAARRVVQAAGFGGDYEAFTHRLGHGIGIDGHEDPYMNRGNAEEIQVGHCFSVEPGIYLKDEMGVRIEDIVCVTNSTAPYYELFGATSYLLQDPLKDH</sequence>
<feature type="domain" description="Creatinase N-terminal" evidence="4">
    <location>
        <begin position="111"/>
        <end position="208"/>
    </location>
</feature>
<dbReference type="OrthoDB" id="9995434at2759"/>
<dbReference type="Pfam" id="PF01321">
    <property type="entry name" value="Creatinase_N"/>
    <property type="match status" value="1"/>
</dbReference>
<dbReference type="SUPFAM" id="SSF55920">
    <property type="entry name" value="Creatinase/aminopeptidase"/>
    <property type="match status" value="1"/>
</dbReference>
<dbReference type="InterPro" id="IPR000587">
    <property type="entry name" value="Creatinase_N"/>
</dbReference>
<dbReference type="InterPro" id="IPR000994">
    <property type="entry name" value="Pept_M24"/>
</dbReference>
<dbReference type="SUPFAM" id="SSF53092">
    <property type="entry name" value="Creatinase/prolidase N-terminal domain"/>
    <property type="match status" value="1"/>
</dbReference>
<evidence type="ECO:0000313" key="5">
    <source>
        <dbReference type="EMBL" id="KCV73372.1"/>
    </source>
</evidence>
<organism evidence="5">
    <name type="scientific">Fonticula alba</name>
    <name type="common">Slime mold</name>
    <dbReference type="NCBI Taxonomy" id="691883"/>
    <lineage>
        <taxon>Eukaryota</taxon>
        <taxon>Rotosphaerida</taxon>
        <taxon>Fonticulaceae</taxon>
        <taxon>Fonticula</taxon>
    </lineage>
</organism>
<evidence type="ECO:0008006" key="7">
    <source>
        <dbReference type="Google" id="ProtNLM"/>
    </source>
</evidence>
<dbReference type="GeneID" id="20525636"/>
<evidence type="ECO:0000256" key="2">
    <source>
        <dbReference type="SAM" id="Phobius"/>
    </source>
</evidence>
<evidence type="ECO:0000259" key="4">
    <source>
        <dbReference type="Pfam" id="PF01321"/>
    </source>
</evidence>
<feature type="transmembrane region" description="Helical" evidence="2">
    <location>
        <begin position="57"/>
        <end position="80"/>
    </location>
</feature>
<feature type="compositionally biased region" description="Low complexity" evidence="1">
    <location>
        <begin position="34"/>
        <end position="46"/>
    </location>
</feature>
<gene>
    <name evidence="5" type="ORF">H696_00911</name>
</gene>
<dbReference type="RefSeq" id="XP_009493073.1">
    <property type="nucleotide sequence ID" value="XM_009494798.1"/>
</dbReference>
<dbReference type="PANTHER" id="PTHR46112">
    <property type="entry name" value="AMINOPEPTIDASE"/>
    <property type="match status" value="1"/>
</dbReference>
<dbReference type="InterPro" id="IPR036005">
    <property type="entry name" value="Creatinase/aminopeptidase-like"/>
</dbReference>
<dbReference type="Gene3D" id="3.90.230.10">
    <property type="entry name" value="Creatinase/methionine aminopeptidase superfamily"/>
    <property type="match status" value="1"/>
</dbReference>
<dbReference type="Gene3D" id="3.40.350.10">
    <property type="entry name" value="Creatinase/prolidase N-terminal domain"/>
    <property type="match status" value="1"/>
</dbReference>
<keyword evidence="2" id="KW-1133">Transmembrane helix</keyword>
<dbReference type="STRING" id="691883.A0A058ZIM6"/>
<protein>
    <recommendedName>
        <fullName evidence="7">Peptidase M24 domain-containing protein</fullName>
    </recommendedName>
</protein>
<keyword evidence="2" id="KW-0472">Membrane</keyword>
<reference evidence="5" key="1">
    <citation type="submission" date="2013-04" db="EMBL/GenBank/DDBJ databases">
        <title>The Genome Sequence of Fonticula alba ATCC 38817.</title>
        <authorList>
            <consortium name="The Broad Institute Genomics Platform"/>
            <person name="Russ C."/>
            <person name="Cuomo C."/>
            <person name="Burger G."/>
            <person name="Gray M.W."/>
            <person name="Holland P.W.H."/>
            <person name="King N."/>
            <person name="Lang F.B.F."/>
            <person name="Roger A.J."/>
            <person name="Ruiz-Trillo I."/>
            <person name="Brown M."/>
            <person name="Walker B."/>
            <person name="Young S."/>
            <person name="Zeng Q."/>
            <person name="Gargeya S."/>
            <person name="Fitzgerald M."/>
            <person name="Haas B."/>
            <person name="Abouelleil A."/>
            <person name="Allen A.W."/>
            <person name="Alvarado L."/>
            <person name="Arachchi H.M."/>
            <person name="Berlin A.M."/>
            <person name="Chapman S.B."/>
            <person name="Gainer-Dewar J."/>
            <person name="Goldberg J."/>
            <person name="Griggs A."/>
            <person name="Gujja S."/>
            <person name="Hansen M."/>
            <person name="Howarth C."/>
            <person name="Imamovic A."/>
            <person name="Ireland A."/>
            <person name="Larimer J."/>
            <person name="McCowan C."/>
            <person name="Murphy C."/>
            <person name="Pearson M."/>
            <person name="Poon T.W."/>
            <person name="Priest M."/>
            <person name="Roberts A."/>
            <person name="Saif S."/>
            <person name="Shea T."/>
            <person name="Sisk P."/>
            <person name="Sykes S."/>
            <person name="Wortman J."/>
            <person name="Nusbaum C."/>
            <person name="Birren B."/>
        </authorList>
    </citation>
    <scope>NUCLEOTIDE SEQUENCE [LARGE SCALE GENOMIC DNA]</scope>
    <source>
        <strain evidence="5">ATCC 38817</strain>
    </source>
</reference>
<feature type="domain" description="Peptidase M24" evidence="3">
    <location>
        <begin position="265"/>
        <end position="480"/>
    </location>
</feature>
<dbReference type="PANTHER" id="PTHR46112:SF2">
    <property type="entry name" value="XAA-PRO AMINOPEPTIDASE P-RELATED"/>
    <property type="match status" value="1"/>
</dbReference>
<accession>A0A058ZIM6</accession>
<evidence type="ECO:0000256" key="1">
    <source>
        <dbReference type="SAM" id="MobiDB-lite"/>
    </source>
</evidence>
<evidence type="ECO:0000259" key="3">
    <source>
        <dbReference type="Pfam" id="PF00557"/>
    </source>
</evidence>
<name>A0A058ZIM6_FONAL</name>
<evidence type="ECO:0000313" key="6">
    <source>
        <dbReference type="Proteomes" id="UP000030693"/>
    </source>
</evidence>
<dbReference type="Proteomes" id="UP000030693">
    <property type="component" value="Unassembled WGS sequence"/>
</dbReference>
<proteinExistence type="predicted"/>